<dbReference type="InterPro" id="IPR051046">
    <property type="entry name" value="MurCDEF_CellWall_CoF430Synth"/>
</dbReference>
<organism evidence="5">
    <name type="scientific">marine sediment metagenome</name>
    <dbReference type="NCBI Taxonomy" id="412755"/>
    <lineage>
        <taxon>unclassified sequences</taxon>
        <taxon>metagenomes</taxon>
        <taxon>ecological metagenomes</taxon>
    </lineage>
</organism>
<evidence type="ECO:0000313" key="5">
    <source>
        <dbReference type="EMBL" id="GAI84599.1"/>
    </source>
</evidence>
<dbReference type="InterPro" id="IPR036565">
    <property type="entry name" value="Mur-like_cat_sf"/>
</dbReference>
<accession>X1TX51</accession>
<feature type="domain" description="Mur ligase central" evidence="4">
    <location>
        <begin position="99"/>
        <end position="155"/>
    </location>
</feature>
<keyword evidence="2" id="KW-0547">Nucleotide-binding</keyword>
<dbReference type="GO" id="GO:0005524">
    <property type="term" value="F:ATP binding"/>
    <property type="evidence" value="ECO:0007669"/>
    <property type="project" value="UniProtKB-KW"/>
</dbReference>
<dbReference type="PANTHER" id="PTHR43024">
    <property type="entry name" value="UDP-N-ACETYLMURAMOYL-TRIPEPTIDE--D-ALANYL-D-ALANINE LIGASE"/>
    <property type="match status" value="1"/>
</dbReference>
<dbReference type="EMBL" id="BARW01012490">
    <property type="protein sequence ID" value="GAI84599.1"/>
    <property type="molecule type" value="Genomic_DNA"/>
</dbReference>
<feature type="non-terminal residue" evidence="5">
    <location>
        <position position="1"/>
    </location>
</feature>
<dbReference type="InterPro" id="IPR013221">
    <property type="entry name" value="Mur_ligase_cen"/>
</dbReference>
<comment type="caution">
    <text evidence="5">The sequence shown here is derived from an EMBL/GenBank/DDBJ whole genome shotgun (WGS) entry which is preliminary data.</text>
</comment>
<dbReference type="SUPFAM" id="SSF53623">
    <property type="entry name" value="MurD-like peptide ligases, catalytic domain"/>
    <property type="match status" value="1"/>
</dbReference>
<sequence>DDQIVIAELGSNHPGEIACLTRIAAPDIAVVINVHPTHLEGFGNLQTIIQEKLSISEGLAPDGVFIINADLVKWLNGEWLNGRRPPCHQLPITNYQSPLTNHQIITFGKSDDADYQARNISYEASASRFTVDSTEVYLPLAGPGNVENALAAWAICCQFGLAIEDFAKAVKTLSPANMRAELLQIGTLTVLNDCYNANPA</sequence>
<name>X1TX51_9ZZZZ</name>
<feature type="domain" description="Mur ligase central" evidence="4">
    <location>
        <begin position="3"/>
        <end position="71"/>
    </location>
</feature>
<protein>
    <recommendedName>
        <fullName evidence="4">Mur ligase central domain-containing protein</fullName>
    </recommendedName>
</protein>
<proteinExistence type="predicted"/>
<evidence type="ECO:0000256" key="2">
    <source>
        <dbReference type="ARBA" id="ARBA00022741"/>
    </source>
</evidence>
<dbReference type="Pfam" id="PF08245">
    <property type="entry name" value="Mur_ligase_M"/>
    <property type="match status" value="2"/>
</dbReference>
<keyword evidence="1" id="KW-0436">Ligase</keyword>
<dbReference type="Gene3D" id="3.40.1190.10">
    <property type="entry name" value="Mur-like, catalytic domain"/>
    <property type="match status" value="1"/>
</dbReference>
<dbReference type="AlphaFoldDB" id="X1TX51"/>
<evidence type="ECO:0000259" key="4">
    <source>
        <dbReference type="Pfam" id="PF08245"/>
    </source>
</evidence>
<reference evidence="5" key="1">
    <citation type="journal article" date="2014" name="Front. Microbiol.">
        <title>High frequency of phylogenetically diverse reductive dehalogenase-homologous genes in deep subseafloor sedimentary metagenomes.</title>
        <authorList>
            <person name="Kawai M."/>
            <person name="Futagami T."/>
            <person name="Toyoda A."/>
            <person name="Takaki Y."/>
            <person name="Nishi S."/>
            <person name="Hori S."/>
            <person name="Arai W."/>
            <person name="Tsubouchi T."/>
            <person name="Morono Y."/>
            <person name="Uchiyama I."/>
            <person name="Ito T."/>
            <person name="Fujiyama A."/>
            <person name="Inagaki F."/>
            <person name="Takami H."/>
        </authorList>
    </citation>
    <scope>NUCLEOTIDE SEQUENCE</scope>
    <source>
        <strain evidence="5">Expedition CK06-06</strain>
    </source>
</reference>
<feature type="non-terminal residue" evidence="5">
    <location>
        <position position="200"/>
    </location>
</feature>
<keyword evidence="3" id="KW-0067">ATP-binding</keyword>
<evidence type="ECO:0000256" key="1">
    <source>
        <dbReference type="ARBA" id="ARBA00022598"/>
    </source>
</evidence>
<gene>
    <name evidence="5" type="ORF">S12H4_23490</name>
</gene>
<evidence type="ECO:0000256" key="3">
    <source>
        <dbReference type="ARBA" id="ARBA00022840"/>
    </source>
</evidence>
<dbReference type="PANTHER" id="PTHR43024:SF1">
    <property type="entry name" value="UDP-N-ACETYLMURAMOYL-TRIPEPTIDE--D-ALANYL-D-ALANINE LIGASE"/>
    <property type="match status" value="1"/>
</dbReference>
<dbReference type="GO" id="GO:0016881">
    <property type="term" value="F:acid-amino acid ligase activity"/>
    <property type="evidence" value="ECO:0007669"/>
    <property type="project" value="InterPro"/>
</dbReference>